<feature type="compositionally biased region" description="Polar residues" evidence="1">
    <location>
        <begin position="46"/>
        <end position="55"/>
    </location>
</feature>
<reference evidence="2 3" key="1">
    <citation type="journal article" date="2021" name="Commun. Biol.">
        <title>The genome of Shorea leprosula (Dipterocarpaceae) highlights the ecological relevance of drought in aseasonal tropical rainforests.</title>
        <authorList>
            <person name="Ng K.K.S."/>
            <person name="Kobayashi M.J."/>
            <person name="Fawcett J.A."/>
            <person name="Hatakeyama M."/>
            <person name="Paape T."/>
            <person name="Ng C.H."/>
            <person name="Ang C.C."/>
            <person name="Tnah L.H."/>
            <person name="Lee C.T."/>
            <person name="Nishiyama T."/>
            <person name="Sese J."/>
            <person name="O'Brien M.J."/>
            <person name="Copetti D."/>
            <person name="Mohd Noor M.I."/>
            <person name="Ong R.C."/>
            <person name="Putra M."/>
            <person name="Sireger I.Z."/>
            <person name="Indrioko S."/>
            <person name="Kosugi Y."/>
            <person name="Izuno A."/>
            <person name="Isagi Y."/>
            <person name="Lee S.L."/>
            <person name="Shimizu K.K."/>
        </authorList>
    </citation>
    <scope>NUCLEOTIDE SEQUENCE [LARGE SCALE GENOMIC DNA]</scope>
    <source>
        <strain evidence="2">214</strain>
    </source>
</reference>
<dbReference type="AlphaFoldDB" id="A0AAV5IVP1"/>
<proteinExistence type="predicted"/>
<comment type="caution">
    <text evidence="2">The sequence shown here is derived from an EMBL/GenBank/DDBJ whole genome shotgun (WGS) entry which is preliminary data.</text>
</comment>
<protein>
    <submittedName>
        <fullName evidence="2">Uncharacterized protein</fullName>
    </submittedName>
</protein>
<feature type="compositionally biased region" description="Basic and acidic residues" evidence="1">
    <location>
        <begin position="56"/>
        <end position="88"/>
    </location>
</feature>
<feature type="region of interest" description="Disordered" evidence="1">
    <location>
        <begin position="39"/>
        <end position="110"/>
    </location>
</feature>
<evidence type="ECO:0000313" key="3">
    <source>
        <dbReference type="Proteomes" id="UP001054252"/>
    </source>
</evidence>
<dbReference type="Proteomes" id="UP001054252">
    <property type="component" value="Unassembled WGS sequence"/>
</dbReference>
<dbReference type="EMBL" id="BPVZ01000018">
    <property type="protein sequence ID" value="GKV02274.1"/>
    <property type="molecule type" value="Genomic_DNA"/>
</dbReference>
<gene>
    <name evidence="2" type="ORF">SLEP1_g14731</name>
</gene>
<accession>A0AAV5IVP1</accession>
<evidence type="ECO:0000256" key="1">
    <source>
        <dbReference type="SAM" id="MobiDB-lite"/>
    </source>
</evidence>
<evidence type="ECO:0000313" key="2">
    <source>
        <dbReference type="EMBL" id="GKV02274.1"/>
    </source>
</evidence>
<sequence>MTFSNVILNRRGDLRISCSRRADLPVFLVQGLNCHNISADDDEDSIVTSETTRITAKSEAKHAKPRINKEEPKKERVEKSENLKDSPESARSMVDLESGNQIQESRSREA</sequence>
<name>A0AAV5IVP1_9ROSI</name>
<organism evidence="2 3">
    <name type="scientific">Rubroshorea leprosula</name>
    <dbReference type="NCBI Taxonomy" id="152421"/>
    <lineage>
        <taxon>Eukaryota</taxon>
        <taxon>Viridiplantae</taxon>
        <taxon>Streptophyta</taxon>
        <taxon>Embryophyta</taxon>
        <taxon>Tracheophyta</taxon>
        <taxon>Spermatophyta</taxon>
        <taxon>Magnoliopsida</taxon>
        <taxon>eudicotyledons</taxon>
        <taxon>Gunneridae</taxon>
        <taxon>Pentapetalae</taxon>
        <taxon>rosids</taxon>
        <taxon>malvids</taxon>
        <taxon>Malvales</taxon>
        <taxon>Dipterocarpaceae</taxon>
        <taxon>Rubroshorea</taxon>
    </lineage>
</organism>
<keyword evidence="3" id="KW-1185">Reference proteome</keyword>